<feature type="chain" id="PRO_5043586916" evidence="1">
    <location>
        <begin position="19"/>
        <end position="176"/>
    </location>
</feature>
<organism evidence="2 3">
    <name type="scientific">Apiospora kogelbergensis</name>
    <dbReference type="NCBI Taxonomy" id="1337665"/>
    <lineage>
        <taxon>Eukaryota</taxon>
        <taxon>Fungi</taxon>
        <taxon>Dikarya</taxon>
        <taxon>Ascomycota</taxon>
        <taxon>Pezizomycotina</taxon>
        <taxon>Sordariomycetes</taxon>
        <taxon>Xylariomycetidae</taxon>
        <taxon>Amphisphaeriales</taxon>
        <taxon>Apiosporaceae</taxon>
        <taxon>Apiospora</taxon>
    </lineage>
</organism>
<proteinExistence type="predicted"/>
<evidence type="ECO:0000256" key="1">
    <source>
        <dbReference type="SAM" id="SignalP"/>
    </source>
</evidence>
<gene>
    <name evidence="2" type="ORF">PG999_014694</name>
</gene>
<dbReference type="EMBL" id="JAQQWP010000013">
    <property type="protein sequence ID" value="KAK8092495.1"/>
    <property type="molecule type" value="Genomic_DNA"/>
</dbReference>
<evidence type="ECO:0000313" key="2">
    <source>
        <dbReference type="EMBL" id="KAK8092495.1"/>
    </source>
</evidence>
<reference evidence="2 3" key="1">
    <citation type="submission" date="2023-01" db="EMBL/GenBank/DDBJ databases">
        <title>Analysis of 21 Apiospora genomes using comparative genomics revels a genus with tremendous synthesis potential of carbohydrate active enzymes and secondary metabolites.</title>
        <authorList>
            <person name="Sorensen T."/>
        </authorList>
    </citation>
    <scope>NUCLEOTIDE SEQUENCE [LARGE SCALE GENOMIC DNA]</scope>
    <source>
        <strain evidence="2 3">CBS 117206</strain>
    </source>
</reference>
<feature type="signal peptide" evidence="1">
    <location>
        <begin position="1"/>
        <end position="18"/>
    </location>
</feature>
<keyword evidence="1" id="KW-0732">Signal</keyword>
<dbReference type="AlphaFoldDB" id="A0AAW0Q264"/>
<name>A0AAW0Q264_9PEZI</name>
<keyword evidence="3" id="KW-1185">Reference proteome</keyword>
<dbReference type="Proteomes" id="UP001392437">
    <property type="component" value="Unassembled WGS sequence"/>
</dbReference>
<comment type="caution">
    <text evidence="2">The sequence shown here is derived from an EMBL/GenBank/DDBJ whole genome shotgun (WGS) entry which is preliminary data.</text>
</comment>
<accession>A0AAW0Q264</accession>
<protein>
    <submittedName>
        <fullName evidence="2">Uncharacterized protein</fullName>
    </submittedName>
</protein>
<evidence type="ECO:0000313" key="3">
    <source>
        <dbReference type="Proteomes" id="UP001392437"/>
    </source>
</evidence>
<sequence>MVNKLIAFASGLISLAAAAPVAPREENALYWPVTEFSASKGHNSGYTRQAPTAHSIAAPGPDSPVLTCSAFNDAGFSGATWLALVYDGKCQDAAGQTVQAAKWTFSQAPANGTAAADAYFGLTYNDAAAFRVYVGSYVIPGAQVSVRLNEEPNPFDNDVSYVGPQDFRFTNITVGI</sequence>